<comment type="caution">
    <text evidence="2">The sequence shown here is derived from an EMBL/GenBank/DDBJ whole genome shotgun (WGS) entry which is preliminary data.</text>
</comment>
<dbReference type="EMBL" id="JAMDGY010000018">
    <property type="protein sequence ID" value="MDD0990324.1"/>
    <property type="molecule type" value="Genomic_DNA"/>
</dbReference>
<dbReference type="InterPro" id="IPR016181">
    <property type="entry name" value="Acyl_CoA_acyltransferase"/>
</dbReference>
<accession>A0ABT5NQA8</accession>
<proteinExistence type="predicted"/>
<dbReference type="SUPFAM" id="SSF55729">
    <property type="entry name" value="Acyl-CoA N-acyltransferases (Nat)"/>
    <property type="match status" value="1"/>
</dbReference>
<keyword evidence="3" id="KW-1185">Reference proteome</keyword>
<dbReference type="RefSeq" id="WP_273914072.1">
    <property type="nucleotide sequence ID" value="NZ_JAMDGX010000137.1"/>
</dbReference>
<sequence length="243" mass="28106">MQALSKLRLRIRQKGLRRTLATLWARYVFFHWELLWLERDLLSPVPPNRLRPHPPTRQVNISEANVEAFARYFPEQIQTQRELAREGHTGHMYLDEAGDAVAMIWGSTRHYRDRHYYGCTFELQAGEFFQFCGELARPYFGTRLSVEAQLNLWAAKRELGCTRVVNVVAAHNLAALRMHQRMGYHEQGRVQHVYGLFGRWKLFRETRYSGSRLQPLRAATPAPASTAAQPAASTPDSSRQKTV</sequence>
<reference evidence="2 3" key="1">
    <citation type="submission" date="2022-05" db="EMBL/GenBank/DDBJ databases">
        <title>Novel Pseudomonas spp. Isolated from a Rainbow Trout Aquaculture Facility.</title>
        <authorList>
            <person name="Testerman T."/>
            <person name="Graf J."/>
        </authorList>
    </citation>
    <scope>NUCLEOTIDE SEQUENCE [LARGE SCALE GENOMIC DNA]</scope>
    <source>
        <strain evidence="2 3">ID681</strain>
    </source>
</reference>
<gene>
    <name evidence="2" type="ORF">M5G11_07190</name>
</gene>
<dbReference type="Proteomes" id="UP001148203">
    <property type="component" value="Unassembled WGS sequence"/>
</dbReference>
<evidence type="ECO:0000313" key="3">
    <source>
        <dbReference type="Proteomes" id="UP001148203"/>
    </source>
</evidence>
<name>A0ABT5NQA8_9PSED</name>
<evidence type="ECO:0000256" key="1">
    <source>
        <dbReference type="SAM" id="MobiDB-lite"/>
    </source>
</evidence>
<organism evidence="2 3">
    <name type="scientific">Pseudomonas fontis</name>
    <dbReference type="NCBI Taxonomy" id="2942633"/>
    <lineage>
        <taxon>Bacteria</taxon>
        <taxon>Pseudomonadati</taxon>
        <taxon>Pseudomonadota</taxon>
        <taxon>Gammaproteobacteria</taxon>
        <taxon>Pseudomonadales</taxon>
        <taxon>Pseudomonadaceae</taxon>
        <taxon>Pseudomonas</taxon>
    </lineage>
</organism>
<dbReference type="Gene3D" id="3.40.630.30">
    <property type="match status" value="1"/>
</dbReference>
<evidence type="ECO:0000313" key="2">
    <source>
        <dbReference type="EMBL" id="MDD0990324.1"/>
    </source>
</evidence>
<protein>
    <submittedName>
        <fullName evidence="2">N-acetyltransferase</fullName>
    </submittedName>
</protein>
<feature type="compositionally biased region" description="Low complexity" evidence="1">
    <location>
        <begin position="219"/>
        <end position="237"/>
    </location>
</feature>
<feature type="region of interest" description="Disordered" evidence="1">
    <location>
        <begin position="219"/>
        <end position="243"/>
    </location>
</feature>